<gene>
    <name evidence="3" type="primary">LOC103711082</name>
</gene>
<organism evidence="2 3">
    <name type="scientific">Phoenix dactylifera</name>
    <name type="common">Date palm</name>
    <dbReference type="NCBI Taxonomy" id="42345"/>
    <lineage>
        <taxon>Eukaryota</taxon>
        <taxon>Viridiplantae</taxon>
        <taxon>Streptophyta</taxon>
        <taxon>Embryophyta</taxon>
        <taxon>Tracheophyta</taxon>
        <taxon>Spermatophyta</taxon>
        <taxon>Magnoliopsida</taxon>
        <taxon>Liliopsida</taxon>
        <taxon>Arecaceae</taxon>
        <taxon>Coryphoideae</taxon>
        <taxon>Phoeniceae</taxon>
        <taxon>Phoenix</taxon>
    </lineage>
</organism>
<dbReference type="AlphaFoldDB" id="A0A8B9AJT2"/>
<reference evidence="3" key="2">
    <citation type="submission" date="2025-08" db="UniProtKB">
        <authorList>
            <consortium name="RefSeq"/>
        </authorList>
    </citation>
    <scope>IDENTIFICATION</scope>
    <source>
        <tissue evidence="3">Young leaves</tissue>
    </source>
</reference>
<sequence length="248" mass="27706">MEFKRMKLSDSAAAAAGEAQTKLAAIAVELGREIHVFKSSANALASHVVSATSTEEELEDNFYDLTPEDYYQLMSDKARVQSQILKTQKTQEAEAAARRAQITTAIIRVRFPDGCILEANFQPSEKIQSLVDVLIKVVSQPELPFYLYTTPPKERIRDMSKDFYSAGFAPGAIVHFSYDLPKESTSAVTNGGPYLRDDILSLQKTVPILEHVDLNYSKPEHVVVVNSPAVFKPKRVMNKSTKPRWLKL</sequence>
<dbReference type="PANTHER" id="PTHR47557:SF2">
    <property type="entry name" value="PLANT UBX DOMAIN-CONTAINING PROTEIN 1"/>
    <property type="match status" value="1"/>
</dbReference>
<evidence type="ECO:0000259" key="1">
    <source>
        <dbReference type="PROSITE" id="PS50033"/>
    </source>
</evidence>
<dbReference type="OrthoDB" id="440781at2759"/>
<dbReference type="InterPro" id="IPR029071">
    <property type="entry name" value="Ubiquitin-like_domsf"/>
</dbReference>
<evidence type="ECO:0000313" key="2">
    <source>
        <dbReference type="Proteomes" id="UP000228380"/>
    </source>
</evidence>
<dbReference type="PANTHER" id="PTHR47557">
    <property type="entry name" value="PLANT UBX DOMAIN-CONTAINING PROTEIN 1"/>
    <property type="match status" value="1"/>
</dbReference>
<reference evidence="2" key="1">
    <citation type="journal article" date="2019" name="Nat. Commun.">
        <title>Genome-wide association mapping of date palm fruit traits.</title>
        <authorList>
            <person name="Hazzouri K.M."/>
            <person name="Gros-Balthazard M."/>
            <person name="Flowers J.M."/>
            <person name="Copetti D."/>
            <person name="Lemansour A."/>
            <person name="Lebrun M."/>
            <person name="Masmoudi K."/>
            <person name="Ferrand S."/>
            <person name="Dhar M.I."/>
            <person name="Fresquez Z.A."/>
            <person name="Rosas U."/>
            <person name="Zhang J."/>
            <person name="Talag J."/>
            <person name="Lee S."/>
            <person name="Kudrna D."/>
            <person name="Powell R.F."/>
            <person name="Leitch I.J."/>
            <person name="Krueger R.R."/>
            <person name="Wing R.A."/>
            <person name="Amiri K.M.A."/>
            <person name="Purugganan M.D."/>
        </authorList>
    </citation>
    <scope>NUCLEOTIDE SEQUENCE [LARGE SCALE GENOMIC DNA]</scope>
    <source>
        <strain evidence="2">cv. Khalas</strain>
    </source>
</reference>
<dbReference type="GeneID" id="103711082"/>
<dbReference type="Proteomes" id="UP000228380">
    <property type="component" value="Chromosome 7"/>
</dbReference>
<dbReference type="SUPFAM" id="SSF54236">
    <property type="entry name" value="Ubiquitin-like"/>
    <property type="match status" value="1"/>
</dbReference>
<dbReference type="RefSeq" id="XP_038984278.1">
    <property type="nucleotide sequence ID" value="XM_039128350.1"/>
</dbReference>
<dbReference type="InterPro" id="IPR044232">
    <property type="entry name" value="PUX1"/>
</dbReference>
<dbReference type="Gene3D" id="3.10.20.90">
    <property type="entry name" value="Phosphatidylinositol 3-kinase Catalytic Subunit, Chain A, domain 1"/>
    <property type="match status" value="1"/>
</dbReference>
<dbReference type="PROSITE" id="PS50033">
    <property type="entry name" value="UBX"/>
    <property type="match status" value="1"/>
</dbReference>
<dbReference type="GO" id="GO:0032984">
    <property type="term" value="P:protein-containing complex disassembly"/>
    <property type="evidence" value="ECO:0007669"/>
    <property type="project" value="InterPro"/>
</dbReference>
<dbReference type="GO" id="GO:0051117">
    <property type="term" value="F:ATPase binding"/>
    <property type="evidence" value="ECO:0007669"/>
    <property type="project" value="InterPro"/>
</dbReference>
<name>A0A8B9AJT2_PHODC</name>
<feature type="domain" description="UBX" evidence="1">
    <location>
        <begin position="100"/>
        <end position="176"/>
    </location>
</feature>
<protein>
    <submittedName>
        <fullName evidence="3">Plant UBX domain-containing protein 1-like</fullName>
    </submittedName>
</protein>
<dbReference type="InterPro" id="IPR001012">
    <property type="entry name" value="UBX_dom"/>
</dbReference>
<keyword evidence="2" id="KW-1185">Reference proteome</keyword>
<proteinExistence type="predicted"/>
<evidence type="ECO:0000313" key="3">
    <source>
        <dbReference type="RefSeq" id="XP_038984278.1"/>
    </source>
</evidence>
<dbReference type="Pfam" id="PF00789">
    <property type="entry name" value="UBX"/>
    <property type="match status" value="1"/>
</dbReference>
<dbReference type="CDD" id="cd16118">
    <property type="entry name" value="UBX2_UBXN9"/>
    <property type="match status" value="1"/>
</dbReference>
<accession>A0A8B9AJT2</accession>
<dbReference type="KEGG" id="pda:103711082"/>